<evidence type="ECO:0000313" key="6">
    <source>
        <dbReference type="EMBL" id="NEG78502.1"/>
    </source>
</evidence>
<evidence type="ECO:0000313" key="7">
    <source>
        <dbReference type="Proteomes" id="UP000469763"/>
    </source>
</evidence>
<dbReference type="OrthoDB" id="3196343at2"/>
<dbReference type="PANTHER" id="PTHR31339">
    <property type="entry name" value="PECTIN LYASE-RELATED"/>
    <property type="match status" value="1"/>
</dbReference>
<dbReference type="InterPro" id="IPR051801">
    <property type="entry name" value="GH28_Enzymes"/>
</dbReference>
<evidence type="ECO:0000256" key="2">
    <source>
        <dbReference type="ARBA" id="ARBA00022801"/>
    </source>
</evidence>
<comment type="caution">
    <text evidence="6">The sequence shown here is derived from an EMBL/GenBank/DDBJ whole genome shotgun (WGS) entry which is preliminary data.</text>
</comment>
<dbReference type="GO" id="GO:0004650">
    <property type="term" value="F:polygalacturonase activity"/>
    <property type="evidence" value="ECO:0007669"/>
    <property type="project" value="InterPro"/>
</dbReference>
<dbReference type="EMBL" id="WHZY01000007">
    <property type="protein sequence ID" value="NEG78502.1"/>
    <property type="molecule type" value="Genomic_DNA"/>
</dbReference>
<dbReference type="InterPro" id="IPR012334">
    <property type="entry name" value="Pectin_lyas_fold"/>
</dbReference>
<dbReference type="Proteomes" id="UP000469763">
    <property type="component" value="Unassembled WGS sequence"/>
</dbReference>
<evidence type="ECO:0000256" key="1">
    <source>
        <dbReference type="ARBA" id="ARBA00008834"/>
    </source>
</evidence>
<dbReference type="Pfam" id="PF00295">
    <property type="entry name" value="Glyco_hydro_28"/>
    <property type="match status" value="1"/>
</dbReference>
<dbReference type="AlphaFoldDB" id="A0A7K3THG9"/>
<protein>
    <recommendedName>
        <fullName evidence="5">Rhamnogalacturonase A/B/Epimerase-like pectate lyase domain-containing protein</fullName>
    </recommendedName>
</protein>
<proteinExistence type="inferred from homology"/>
<sequence>MSSYCNPKDFGAKGDGETLDTAALQAAIDVAGEAHCGVEVPAGNYVTGSLFLRSDMEFKLAEGATLVGSLDDADYPIVDTRVAGVEMPWPAGVLNAIGCSNVTISGPGGVDGRGEQWWRRYWDMREQYVKRDLRWAVDYDCRRPRNVLVYDCERVTVDGISSRRSAFWNLHVCYSQDVTVRNVTVTGNPPHVSPSTDGIDIDSCRRVLVEGCHVDCNDDNICIKSGRDADGLRVNRPCEDVEIRNCAILRGEGVTIGSETSGGMRNIRIHDVSFDGTNAGFRIKSATTRGGVIEDVTVENLRMRNVVNPIQWGLNWNPAYSYCAVPRDWDGDIPDHWLTLAESVPRSKGMPLVRGLRVRDVDAVWDGGSAGYDAGNREVLDPCAFVVEGLKESPIRDVEFENISIQSPRFGSIANVERLMMRNVNVEVTGAQTV</sequence>
<keyword evidence="2 4" id="KW-0378">Hydrolase</keyword>
<name>A0A7K3THG9_9BIFI</name>
<dbReference type="SMART" id="SM00710">
    <property type="entry name" value="PbH1"/>
    <property type="match status" value="5"/>
</dbReference>
<dbReference type="SUPFAM" id="SSF51126">
    <property type="entry name" value="Pectin lyase-like"/>
    <property type="match status" value="1"/>
</dbReference>
<keyword evidence="7" id="KW-1185">Reference proteome</keyword>
<organism evidence="6 7">
    <name type="scientific">Bifidobacterium avesanii</name>
    <dbReference type="NCBI Taxonomy" id="1798157"/>
    <lineage>
        <taxon>Bacteria</taxon>
        <taxon>Bacillati</taxon>
        <taxon>Actinomycetota</taxon>
        <taxon>Actinomycetes</taxon>
        <taxon>Bifidobacteriales</taxon>
        <taxon>Bifidobacteriaceae</taxon>
        <taxon>Bifidobacterium</taxon>
    </lineage>
</organism>
<dbReference type="InterPro" id="IPR006626">
    <property type="entry name" value="PbH1"/>
</dbReference>
<dbReference type="Pfam" id="PF12708">
    <property type="entry name" value="Pect-lyase_RHGA_epim"/>
    <property type="match status" value="1"/>
</dbReference>
<feature type="domain" description="Rhamnogalacturonase A/B/Epimerase-like pectate lyase" evidence="5">
    <location>
        <begin position="6"/>
        <end position="68"/>
    </location>
</feature>
<keyword evidence="3 4" id="KW-0326">Glycosidase</keyword>
<evidence type="ECO:0000259" key="5">
    <source>
        <dbReference type="Pfam" id="PF12708"/>
    </source>
</evidence>
<dbReference type="Gene3D" id="2.160.20.10">
    <property type="entry name" value="Single-stranded right-handed beta-helix, Pectin lyase-like"/>
    <property type="match status" value="1"/>
</dbReference>
<dbReference type="InterPro" id="IPR011050">
    <property type="entry name" value="Pectin_lyase_fold/virulence"/>
</dbReference>
<evidence type="ECO:0000256" key="4">
    <source>
        <dbReference type="RuleBase" id="RU361169"/>
    </source>
</evidence>
<gene>
    <name evidence="6" type="ORF">GFD22_05870</name>
</gene>
<dbReference type="PANTHER" id="PTHR31339:SF9">
    <property type="entry name" value="PLASMIN AND FIBRONECTIN-BINDING PROTEIN A"/>
    <property type="match status" value="1"/>
</dbReference>
<accession>A0A7K3THG9</accession>
<dbReference type="RefSeq" id="WP_152350247.1">
    <property type="nucleotide sequence ID" value="NZ_WBSN01000006.1"/>
</dbReference>
<dbReference type="InterPro" id="IPR024535">
    <property type="entry name" value="RHGA/B-epi-like_pectate_lyase"/>
</dbReference>
<comment type="similarity">
    <text evidence="1 4">Belongs to the glycosyl hydrolase 28 family.</text>
</comment>
<dbReference type="InterPro" id="IPR000743">
    <property type="entry name" value="Glyco_hydro_28"/>
</dbReference>
<reference evidence="6 7" key="1">
    <citation type="submission" date="2019-10" db="EMBL/GenBank/DDBJ databases">
        <title>Bifidobacterium from non-human primates.</title>
        <authorList>
            <person name="Modesto M."/>
        </authorList>
    </citation>
    <scope>NUCLEOTIDE SEQUENCE [LARGE SCALE GENOMIC DNA]</scope>
    <source>
        <strain evidence="6 7">TREC</strain>
    </source>
</reference>
<dbReference type="GO" id="GO:0005975">
    <property type="term" value="P:carbohydrate metabolic process"/>
    <property type="evidence" value="ECO:0007669"/>
    <property type="project" value="InterPro"/>
</dbReference>
<evidence type="ECO:0000256" key="3">
    <source>
        <dbReference type="ARBA" id="ARBA00023295"/>
    </source>
</evidence>